<dbReference type="eggNOG" id="COG0705">
    <property type="taxonomic scope" value="Bacteria"/>
</dbReference>
<evidence type="ECO:0000259" key="8">
    <source>
        <dbReference type="Pfam" id="PF01694"/>
    </source>
</evidence>
<gene>
    <name evidence="9" type="ORF">LNTAR_23474</name>
</gene>
<dbReference type="OrthoDB" id="9813074at2"/>
<organism evidence="9 10">
    <name type="scientific">Lentisphaera araneosa HTCC2155</name>
    <dbReference type="NCBI Taxonomy" id="313628"/>
    <lineage>
        <taxon>Bacteria</taxon>
        <taxon>Pseudomonadati</taxon>
        <taxon>Lentisphaerota</taxon>
        <taxon>Lentisphaeria</taxon>
        <taxon>Lentisphaerales</taxon>
        <taxon>Lentisphaeraceae</taxon>
        <taxon>Lentisphaera</taxon>
    </lineage>
</organism>
<evidence type="ECO:0000256" key="5">
    <source>
        <dbReference type="ARBA" id="ARBA00022989"/>
    </source>
</evidence>
<keyword evidence="10" id="KW-1185">Reference proteome</keyword>
<feature type="transmembrane region" description="Helical" evidence="7">
    <location>
        <begin position="156"/>
        <end position="176"/>
    </location>
</feature>
<dbReference type="RefSeq" id="WP_007277123.1">
    <property type="nucleotide sequence ID" value="NZ_ABCK01000002.1"/>
</dbReference>
<dbReference type="STRING" id="313628.LNTAR_23474"/>
<dbReference type="Gene3D" id="1.20.1540.10">
    <property type="entry name" value="Rhomboid-like"/>
    <property type="match status" value="1"/>
</dbReference>
<dbReference type="GO" id="GO:0016020">
    <property type="term" value="C:membrane"/>
    <property type="evidence" value="ECO:0007669"/>
    <property type="project" value="UniProtKB-SubCell"/>
</dbReference>
<dbReference type="SUPFAM" id="SSF144091">
    <property type="entry name" value="Rhomboid-like"/>
    <property type="match status" value="1"/>
</dbReference>
<feature type="transmembrane region" description="Helical" evidence="7">
    <location>
        <begin position="188"/>
        <end position="209"/>
    </location>
</feature>
<evidence type="ECO:0000256" key="4">
    <source>
        <dbReference type="ARBA" id="ARBA00022801"/>
    </source>
</evidence>
<dbReference type="Proteomes" id="UP000004947">
    <property type="component" value="Unassembled WGS sequence"/>
</dbReference>
<name>A6DGT6_9BACT</name>
<dbReference type="InterPro" id="IPR050925">
    <property type="entry name" value="Rhomboid_protease_S54"/>
</dbReference>
<dbReference type="InterPro" id="IPR035952">
    <property type="entry name" value="Rhomboid-like_sf"/>
</dbReference>
<dbReference type="PANTHER" id="PTHR43731:SF14">
    <property type="entry name" value="PRESENILIN-ASSOCIATED RHOMBOID-LIKE PROTEIN, MITOCHONDRIAL"/>
    <property type="match status" value="1"/>
</dbReference>
<feature type="transmembrane region" description="Helical" evidence="7">
    <location>
        <begin position="56"/>
        <end position="80"/>
    </location>
</feature>
<dbReference type="AlphaFoldDB" id="A6DGT6"/>
<keyword evidence="3 7" id="KW-0812">Transmembrane</keyword>
<evidence type="ECO:0000256" key="7">
    <source>
        <dbReference type="SAM" id="Phobius"/>
    </source>
</evidence>
<evidence type="ECO:0000256" key="2">
    <source>
        <dbReference type="ARBA" id="ARBA00009045"/>
    </source>
</evidence>
<feature type="transmembrane region" description="Helical" evidence="7">
    <location>
        <begin position="17"/>
        <end position="36"/>
    </location>
</feature>
<sequence>MLLVPVRLDVLFPRVPWMNYAIIAITTVITLLWWFSFPEDVQEMFVLRSWSEPWGWFASALVHGDIFHWFFNMMFLWVFGNAICSKLGSWRYIGLYLFFTLTAGIFHLLMSDAGAIGASGAINGVIGFYFALYPVNQIKMFYAFSLPFGYRFGHRTLFQSGTFQLTGYWVILFWLAGDIYGAISGGGGIAYGAHLGGFIGGMSLAFIFLKFKLVEFQRADNNHLFQRFFGSFIIDDLTKEMKGYCASLGSKEFKVKINDLEEQTVPASLLHCMMQTKNLKGTDFIYDPVESNWLEVSRYFHNQVEAHKKSGRKIEAYEEPATEVNKADLSQESTANTSQSISQNIRSWGQESFYIYRDGQNHGPYPAQTLADYLEQQQVFLEDLIFNKTRQEWQPLSQLFAQKKSL</sequence>
<dbReference type="EMBL" id="ABCK01000002">
    <property type="protein sequence ID" value="EDM29403.1"/>
    <property type="molecule type" value="Genomic_DNA"/>
</dbReference>
<evidence type="ECO:0000256" key="1">
    <source>
        <dbReference type="ARBA" id="ARBA00004141"/>
    </source>
</evidence>
<feature type="domain" description="Peptidase S54 rhomboid" evidence="8">
    <location>
        <begin position="52"/>
        <end position="210"/>
    </location>
</feature>
<evidence type="ECO:0000256" key="3">
    <source>
        <dbReference type="ARBA" id="ARBA00022692"/>
    </source>
</evidence>
<feature type="transmembrane region" description="Helical" evidence="7">
    <location>
        <begin position="92"/>
        <end position="110"/>
    </location>
</feature>
<keyword evidence="4" id="KW-0378">Hydrolase</keyword>
<evidence type="ECO:0000313" key="10">
    <source>
        <dbReference type="Proteomes" id="UP000004947"/>
    </source>
</evidence>
<comment type="caution">
    <text evidence="9">The sequence shown here is derived from an EMBL/GenBank/DDBJ whole genome shotgun (WGS) entry which is preliminary data.</text>
</comment>
<comment type="similarity">
    <text evidence="2">Belongs to the peptidase S54 family.</text>
</comment>
<dbReference type="PANTHER" id="PTHR43731">
    <property type="entry name" value="RHOMBOID PROTEASE"/>
    <property type="match status" value="1"/>
</dbReference>
<dbReference type="GO" id="GO:0004252">
    <property type="term" value="F:serine-type endopeptidase activity"/>
    <property type="evidence" value="ECO:0007669"/>
    <property type="project" value="InterPro"/>
</dbReference>
<feature type="transmembrane region" description="Helical" evidence="7">
    <location>
        <begin position="116"/>
        <end position="135"/>
    </location>
</feature>
<evidence type="ECO:0000256" key="6">
    <source>
        <dbReference type="ARBA" id="ARBA00023136"/>
    </source>
</evidence>
<keyword evidence="6 7" id="KW-0472">Membrane</keyword>
<comment type="subcellular location">
    <subcellularLocation>
        <location evidence="1">Membrane</location>
        <topology evidence="1">Multi-pass membrane protein</topology>
    </subcellularLocation>
</comment>
<reference evidence="9 10" key="1">
    <citation type="journal article" date="2010" name="J. Bacteriol.">
        <title>Genome sequence of Lentisphaera araneosa HTCC2155T, the type species of the order Lentisphaerales in the phylum Lentisphaerae.</title>
        <authorList>
            <person name="Thrash J.C."/>
            <person name="Cho J.C."/>
            <person name="Vergin K.L."/>
            <person name="Morris R.M."/>
            <person name="Giovannoni S.J."/>
        </authorList>
    </citation>
    <scope>NUCLEOTIDE SEQUENCE [LARGE SCALE GENOMIC DNA]</scope>
    <source>
        <strain evidence="9 10">HTCC2155</strain>
    </source>
</reference>
<dbReference type="InterPro" id="IPR022764">
    <property type="entry name" value="Peptidase_S54_rhomboid_dom"/>
</dbReference>
<evidence type="ECO:0000313" key="9">
    <source>
        <dbReference type="EMBL" id="EDM29403.1"/>
    </source>
</evidence>
<accession>A6DGT6</accession>
<dbReference type="Pfam" id="PF01694">
    <property type="entry name" value="Rhomboid"/>
    <property type="match status" value="1"/>
</dbReference>
<proteinExistence type="inferred from homology"/>
<keyword evidence="5 7" id="KW-1133">Transmembrane helix</keyword>
<protein>
    <recommendedName>
        <fullName evidence="8">Peptidase S54 rhomboid domain-containing protein</fullName>
    </recommendedName>
</protein>